<dbReference type="EMBL" id="MOEC01000021">
    <property type="protein sequence ID" value="OIS91943.1"/>
    <property type="molecule type" value="Genomic_DNA"/>
</dbReference>
<accession>A0A1J6HUT6</accession>
<evidence type="ECO:0000313" key="2">
    <source>
        <dbReference type="Proteomes" id="UP000182985"/>
    </source>
</evidence>
<gene>
    <name evidence="1" type="ORF">BLA27_18685</name>
</gene>
<reference evidence="1 2" key="1">
    <citation type="submission" date="2016-10" db="EMBL/GenBank/DDBJ databases">
        <title>The Draft Genome Sequence of the Potato Rhizosphere Bacteria Ochrobactrum sp. IPA7.2.</title>
        <authorList>
            <person name="Gogoleva N.E."/>
            <person name="Khlopko Y.A."/>
            <person name="Burygin G.L."/>
            <person name="Plotnikov A.O."/>
        </authorList>
    </citation>
    <scope>NUCLEOTIDE SEQUENCE [LARGE SCALE GENOMIC DNA]</scope>
    <source>
        <strain evidence="1 2">IPA7.2</strain>
    </source>
</reference>
<comment type="caution">
    <text evidence="1">The sequence shown here is derived from an EMBL/GenBank/DDBJ whole genome shotgun (WGS) entry which is preliminary data.</text>
</comment>
<protein>
    <submittedName>
        <fullName evidence="1">Uncharacterized protein</fullName>
    </submittedName>
</protein>
<dbReference type="AlphaFoldDB" id="A0A1J6HUT6"/>
<dbReference type="Proteomes" id="UP000182985">
    <property type="component" value="Unassembled WGS sequence"/>
</dbReference>
<name>A0A1J6HUT6_9HYPH</name>
<organism evidence="1 2">
    <name type="scientific">Brucella cytisi</name>
    <dbReference type="NCBI Taxonomy" id="407152"/>
    <lineage>
        <taxon>Bacteria</taxon>
        <taxon>Pseudomonadati</taxon>
        <taxon>Pseudomonadota</taxon>
        <taxon>Alphaproteobacteria</taxon>
        <taxon>Hyphomicrobiales</taxon>
        <taxon>Brucellaceae</taxon>
        <taxon>Brucella/Ochrobactrum group</taxon>
        <taxon>Brucella</taxon>
    </lineage>
</organism>
<sequence>MTLHDITSVEGRQAKFSKKNDIFQHFFGFSSCITSTDRPSVRSEPNDVLPKLLALFDAVVAWCT</sequence>
<keyword evidence="2" id="KW-1185">Reference proteome</keyword>
<evidence type="ECO:0000313" key="1">
    <source>
        <dbReference type="EMBL" id="OIS91943.1"/>
    </source>
</evidence>
<proteinExistence type="predicted"/>